<name>A0A4P2PY59_SORCE</name>
<feature type="compositionally biased region" description="Gly residues" evidence="1">
    <location>
        <begin position="36"/>
        <end position="53"/>
    </location>
</feature>
<feature type="compositionally biased region" description="Basic and acidic residues" evidence="1">
    <location>
        <begin position="22"/>
        <end position="35"/>
    </location>
</feature>
<dbReference type="AlphaFoldDB" id="A0A4P2PY59"/>
<dbReference type="Proteomes" id="UP000295781">
    <property type="component" value="Chromosome"/>
</dbReference>
<feature type="compositionally biased region" description="Polar residues" evidence="1">
    <location>
        <begin position="75"/>
        <end position="88"/>
    </location>
</feature>
<evidence type="ECO:0000313" key="2">
    <source>
        <dbReference type="EMBL" id="AUX21506.1"/>
    </source>
</evidence>
<reference evidence="2 3" key="1">
    <citation type="submission" date="2015-09" db="EMBL/GenBank/DDBJ databases">
        <title>Sorangium comparison.</title>
        <authorList>
            <person name="Zaburannyi N."/>
            <person name="Bunk B."/>
            <person name="Overmann J."/>
            <person name="Mueller R."/>
        </authorList>
    </citation>
    <scope>NUCLEOTIDE SEQUENCE [LARGE SCALE GENOMIC DNA]</scope>
    <source>
        <strain evidence="2 3">So ceGT47</strain>
    </source>
</reference>
<proteinExistence type="predicted"/>
<evidence type="ECO:0000313" key="3">
    <source>
        <dbReference type="Proteomes" id="UP000295781"/>
    </source>
</evidence>
<protein>
    <submittedName>
        <fullName evidence="2">Uncharacterized protein</fullName>
    </submittedName>
</protein>
<feature type="compositionally biased region" description="Basic and acidic residues" evidence="1">
    <location>
        <begin position="54"/>
        <end position="67"/>
    </location>
</feature>
<evidence type="ECO:0000256" key="1">
    <source>
        <dbReference type="SAM" id="MobiDB-lite"/>
    </source>
</evidence>
<organism evidence="2 3">
    <name type="scientific">Sorangium cellulosum</name>
    <name type="common">Polyangium cellulosum</name>
    <dbReference type="NCBI Taxonomy" id="56"/>
    <lineage>
        <taxon>Bacteria</taxon>
        <taxon>Pseudomonadati</taxon>
        <taxon>Myxococcota</taxon>
        <taxon>Polyangia</taxon>
        <taxon>Polyangiales</taxon>
        <taxon>Polyangiaceae</taxon>
        <taxon>Sorangium</taxon>
    </lineage>
</organism>
<sequence length="148" mass="15527">MSSAKTCWSGCERGETRGNEIALRRAERGGARPDGGEGCPDGGEGCPDGGEGCPDGRRGVRMAAERVRHGRKSGPLSSRAQHRTPGTSSVFRLPSSVFRLPSSVFRLPSSVFRLRLASACACACACACPLILRPRPTSADVHGRTSTG</sequence>
<gene>
    <name evidence="2" type="ORF">SOCEGT47_019920</name>
</gene>
<accession>A0A4P2PY59</accession>
<dbReference type="EMBL" id="CP012670">
    <property type="protein sequence ID" value="AUX21506.1"/>
    <property type="molecule type" value="Genomic_DNA"/>
</dbReference>
<feature type="region of interest" description="Disordered" evidence="1">
    <location>
        <begin position="22"/>
        <end position="88"/>
    </location>
</feature>